<dbReference type="OrthoDB" id="771136at2759"/>
<evidence type="ECO:0000313" key="12">
    <source>
        <dbReference type="Proteomes" id="UP000566819"/>
    </source>
</evidence>
<sequence>MHTSLVLAGFSLANLCLAEPGFLSLKTYRNTEAHAQALRKRSSFPVTLGNYPYAGGGIYFVNATVGSPAQEVQLQIDTGSSDVWMFGVHSCDSSTSPCLGGAFDISASQTATILDEGGFQIQYVTAGSGVTGDYIGDSFTIGGTTIKNLTMGVSTKAVSVDTGIMGIGFDAEEAIVGQEVQAGNSNPQPYPNFIDELKLQGLIGTKSYSLYLDDLETSTGSIIFGGYDKAKFQGDLGILTIQPDSQSGTYSSFGVILNSMGVTDSTGSTVISSSSMPNVVILDSGTAYTVLPPDIFNELVAYFGALKDKDYGLIIQCDLNGMAGTLDYQFAGPTGPIVSVPFSELAIPIVDPETGESLTDNQNNPVCHLGLDQTTSADEPLLWGDTFLRSAYVVYDLENLQIGIAQTIFNVTSSDVQLITAGSGQSLPGNIASVMTTIVQTKTEGLNGGPTKTVISSAPTDIQSTFGGGKGASALSGYKTTYTNRATNIPSASSTTTAKKSGAAPLNTLASGFWKGMLIQGLVVAAASFIGAKLIL</sequence>
<keyword evidence="7" id="KW-1015">Disulfide bond</keyword>
<dbReference type="PANTHER" id="PTHR47966">
    <property type="entry name" value="BETA-SITE APP-CLEAVING ENZYME, ISOFORM A-RELATED"/>
    <property type="match status" value="1"/>
</dbReference>
<dbReference type="InterPro" id="IPR033121">
    <property type="entry name" value="PEPTIDASE_A1"/>
</dbReference>
<dbReference type="PANTHER" id="PTHR47966:SF65">
    <property type="entry name" value="ASPARTIC-TYPE ENDOPEPTIDASE"/>
    <property type="match status" value="1"/>
</dbReference>
<keyword evidence="3 9" id="KW-0732">Signal</keyword>
<organism evidence="11 12">
    <name type="scientific">Cudoniella acicularis</name>
    <dbReference type="NCBI Taxonomy" id="354080"/>
    <lineage>
        <taxon>Eukaryota</taxon>
        <taxon>Fungi</taxon>
        <taxon>Dikarya</taxon>
        <taxon>Ascomycota</taxon>
        <taxon>Pezizomycotina</taxon>
        <taxon>Leotiomycetes</taxon>
        <taxon>Helotiales</taxon>
        <taxon>Tricladiaceae</taxon>
        <taxon>Cudoniella</taxon>
    </lineage>
</organism>
<feature type="domain" description="Peptidase A1" evidence="10">
    <location>
        <begin position="59"/>
        <end position="405"/>
    </location>
</feature>
<proteinExistence type="inferred from homology"/>
<dbReference type="CDD" id="cd05474">
    <property type="entry name" value="SAP_like"/>
    <property type="match status" value="1"/>
</dbReference>
<dbReference type="EMBL" id="JAAMPI010000270">
    <property type="protein sequence ID" value="KAF4633321.1"/>
    <property type="molecule type" value="Genomic_DNA"/>
</dbReference>
<keyword evidence="4 8" id="KW-0064">Aspartyl protease</keyword>
<evidence type="ECO:0000256" key="5">
    <source>
        <dbReference type="ARBA" id="ARBA00022801"/>
    </source>
</evidence>
<dbReference type="InterPro" id="IPR001461">
    <property type="entry name" value="Aspartic_peptidase_A1"/>
</dbReference>
<evidence type="ECO:0000256" key="6">
    <source>
        <dbReference type="PIRSR" id="PIRSR601461-1"/>
    </source>
</evidence>
<evidence type="ECO:0000256" key="7">
    <source>
        <dbReference type="PIRSR" id="PIRSR601461-2"/>
    </source>
</evidence>
<dbReference type="Proteomes" id="UP000566819">
    <property type="component" value="Unassembled WGS sequence"/>
</dbReference>
<gene>
    <name evidence="11" type="ORF">G7Y89_g4792</name>
</gene>
<dbReference type="GO" id="GO:0006508">
    <property type="term" value="P:proteolysis"/>
    <property type="evidence" value="ECO:0007669"/>
    <property type="project" value="UniProtKB-KW"/>
</dbReference>
<feature type="active site" evidence="6">
    <location>
        <position position="77"/>
    </location>
</feature>
<dbReference type="PRINTS" id="PR00792">
    <property type="entry name" value="PEPSIN"/>
</dbReference>
<dbReference type="GO" id="GO:0004190">
    <property type="term" value="F:aspartic-type endopeptidase activity"/>
    <property type="evidence" value="ECO:0007669"/>
    <property type="project" value="UniProtKB-KW"/>
</dbReference>
<dbReference type="AlphaFoldDB" id="A0A8H4RQS3"/>
<evidence type="ECO:0000256" key="9">
    <source>
        <dbReference type="SAM" id="SignalP"/>
    </source>
</evidence>
<dbReference type="InterPro" id="IPR021109">
    <property type="entry name" value="Peptidase_aspartic_dom_sf"/>
</dbReference>
<evidence type="ECO:0000256" key="3">
    <source>
        <dbReference type="ARBA" id="ARBA00022729"/>
    </source>
</evidence>
<dbReference type="SUPFAM" id="SSF50630">
    <property type="entry name" value="Acid proteases"/>
    <property type="match status" value="1"/>
</dbReference>
<dbReference type="Gene3D" id="2.40.70.10">
    <property type="entry name" value="Acid Proteases"/>
    <property type="match status" value="2"/>
</dbReference>
<evidence type="ECO:0000259" key="10">
    <source>
        <dbReference type="PROSITE" id="PS51767"/>
    </source>
</evidence>
<evidence type="ECO:0000256" key="1">
    <source>
        <dbReference type="ARBA" id="ARBA00007447"/>
    </source>
</evidence>
<dbReference type="Pfam" id="PF00026">
    <property type="entry name" value="Asp"/>
    <property type="match status" value="1"/>
</dbReference>
<feature type="active site" evidence="6">
    <location>
        <position position="283"/>
    </location>
</feature>
<keyword evidence="5 8" id="KW-0378">Hydrolase</keyword>
<protein>
    <recommendedName>
        <fullName evidence="10">Peptidase A1 domain-containing protein</fullName>
    </recommendedName>
</protein>
<name>A0A8H4RQS3_9HELO</name>
<dbReference type="InterPro" id="IPR001969">
    <property type="entry name" value="Aspartic_peptidase_AS"/>
</dbReference>
<dbReference type="PROSITE" id="PS00141">
    <property type="entry name" value="ASP_PROTEASE"/>
    <property type="match status" value="1"/>
</dbReference>
<keyword evidence="2 8" id="KW-0645">Protease</keyword>
<evidence type="ECO:0000256" key="2">
    <source>
        <dbReference type="ARBA" id="ARBA00022670"/>
    </source>
</evidence>
<dbReference type="PROSITE" id="PS51767">
    <property type="entry name" value="PEPTIDASE_A1"/>
    <property type="match status" value="1"/>
</dbReference>
<evidence type="ECO:0000313" key="11">
    <source>
        <dbReference type="EMBL" id="KAF4633321.1"/>
    </source>
</evidence>
<evidence type="ECO:0000256" key="4">
    <source>
        <dbReference type="ARBA" id="ARBA00022750"/>
    </source>
</evidence>
<comment type="caution">
    <text evidence="11">The sequence shown here is derived from an EMBL/GenBank/DDBJ whole genome shotgun (WGS) entry which is preliminary data.</text>
</comment>
<dbReference type="InterPro" id="IPR033876">
    <property type="entry name" value="SAP-like"/>
</dbReference>
<feature type="signal peptide" evidence="9">
    <location>
        <begin position="1"/>
        <end position="18"/>
    </location>
</feature>
<comment type="similarity">
    <text evidence="1 8">Belongs to the peptidase A1 family.</text>
</comment>
<feature type="chain" id="PRO_5034662094" description="Peptidase A1 domain-containing protein" evidence="9">
    <location>
        <begin position="19"/>
        <end position="536"/>
    </location>
</feature>
<reference evidence="11 12" key="1">
    <citation type="submission" date="2020-03" db="EMBL/GenBank/DDBJ databases">
        <title>Draft Genome Sequence of Cudoniella acicularis.</title>
        <authorList>
            <person name="Buettner E."/>
            <person name="Kellner H."/>
        </authorList>
    </citation>
    <scope>NUCLEOTIDE SEQUENCE [LARGE SCALE GENOMIC DNA]</scope>
    <source>
        <strain evidence="11 12">DSM 108380</strain>
    </source>
</reference>
<evidence type="ECO:0000256" key="8">
    <source>
        <dbReference type="RuleBase" id="RU000454"/>
    </source>
</evidence>
<keyword evidence="12" id="KW-1185">Reference proteome</keyword>
<accession>A0A8H4RQS3</accession>
<feature type="disulfide bond" evidence="7">
    <location>
        <begin position="317"/>
        <end position="367"/>
    </location>
</feature>